<feature type="chain" id="PRO_5046496723" description="Collectrin-like domain-containing protein" evidence="11">
    <location>
        <begin position="19"/>
        <end position="202"/>
    </location>
</feature>
<accession>A0ABP0GWC3</accession>
<dbReference type="Pfam" id="PF16959">
    <property type="entry name" value="Collectrin"/>
    <property type="match status" value="1"/>
</dbReference>
<keyword evidence="6 10" id="KW-1133">Transmembrane helix</keyword>
<dbReference type="PROSITE" id="PS52010">
    <property type="entry name" value="COLLECTRIN_LIKE"/>
    <property type="match status" value="1"/>
</dbReference>
<feature type="signal peptide" evidence="11">
    <location>
        <begin position="1"/>
        <end position="18"/>
    </location>
</feature>
<evidence type="ECO:0000256" key="7">
    <source>
        <dbReference type="ARBA" id="ARBA00023136"/>
    </source>
</evidence>
<evidence type="ECO:0000256" key="5">
    <source>
        <dbReference type="ARBA" id="ARBA00022729"/>
    </source>
</evidence>
<dbReference type="EMBL" id="CAWYQH010000152">
    <property type="protein sequence ID" value="CAK8696038.1"/>
    <property type="molecule type" value="Genomic_DNA"/>
</dbReference>
<dbReference type="PANTHER" id="PTHR46884">
    <property type="entry name" value="COLLECTRIN"/>
    <property type="match status" value="1"/>
</dbReference>
<keyword evidence="5 11" id="KW-0732">Signal</keyword>
<keyword evidence="4 10" id="KW-0812">Transmembrane</keyword>
<keyword evidence="2" id="KW-1003">Cell membrane</keyword>
<organism evidence="13 14">
    <name type="scientific">Clavelina lepadiformis</name>
    <name type="common">Light-bulb sea squirt</name>
    <name type="synonym">Ascidia lepadiformis</name>
    <dbReference type="NCBI Taxonomy" id="159417"/>
    <lineage>
        <taxon>Eukaryota</taxon>
        <taxon>Metazoa</taxon>
        <taxon>Chordata</taxon>
        <taxon>Tunicata</taxon>
        <taxon>Ascidiacea</taxon>
        <taxon>Aplousobranchia</taxon>
        <taxon>Clavelinidae</taxon>
        <taxon>Clavelina</taxon>
    </lineage>
</organism>
<evidence type="ECO:0000313" key="13">
    <source>
        <dbReference type="EMBL" id="CAK8696038.1"/>
    </source>
</evidence>
<evidence type="ECO:0000256" key="10">
    <source>
        <dbReference type="SAM" id="Phobius"/>
    </source>
</evidence>
<evidence type="ECO:0000256" key="3">
    <source>
        <dbReference type="ARBA" id="ARBA00022553"/>
    </source>
</evidence>
<evidence type="ECO:0000256" key="8">
    <source>
        <dbReference type="ARBA" id="ARBA00023180"/>
    </source>
</evidence>
<evidence type="ECO:0000259" key="12">
    <source>
        <dbReference type="PROSITE" id="PS52010"/>
    </source>
</evidence>
<evidence type="ECO:0000256" key="1">
    <source>
        <dbReference type="ARBA" id="ARBA00004251"/>
    </source>
</evidence>
<feature type="domain" description="Collectrin-like" evidence="12">
    <location>
        <begin position="20"/>
        <end position="202"/>
    </location>
</feature>
<gene>
    <name evidence="13" type="ORF">CVLEPA_LOCUS29230</name>
</gene>
<evidence type="ECO:0000256" key="11">
    <source>
        <dbReference type="SAM" id="SignalP"/>
    </source>
</evidence>
<reference evidence="13 14" key="1">
    <citation type="submission" date="2024-02" db="EMBL/GenBank/DDBJ databases">
        <authorList>
            <person name="Daric V."/>
            <person name="Darras S."/>
        </authorList>
    </citation>
    <scope>NUCLEOTIDE SEQUENCE [LARGE SCALE GENOMIC DNA]</scope>
</reference>
<evidence type="ECO:0000256" key="2">
    <source>
        <dbReference type="ARBA" id="ARBA00022475"/>
    </source>
</evidence>
<evidence type="ECO:0000256" key="6">
    <source>
        <dbReference type="ARBA" id="ARBA00022989"/>
    </source>
</evidence>
<dbReference type="PANTHER" id="PTHR46884:SF1">
    <property type="entry name" value="COLLECTRIN"/>
    <property type="match status" value="1"/>
</dbReference>
<comment type="caution">
    <text evidence="13">The sequence shown here is derived from an EMBL/GenBank/DDBJ whole genome shotgun (WGS) entry which is preliminary data.</text>
</comment>
<sequence length="202" mass="22116">MKMKIFLILSLFIAGGSSLTCDPASNEVKVTVKLADPSEFDDYDQYLFKGLVAYSLQKYCGTTTCSPSSLEETDTVNVHISNKTDRFAMCVAVDDCSIDTLTKAIKQSKPQFNGALELSDTVLLVDGILPTLKPQTIPDFPTWLIPFIVFICLTVIAAIAIIAYTVHQTKKRKKRMLSSSSGDDDDEGSDHIYENSGAATQL</sequence>
<dbReference type="Proteomes" id="UP001642483">
    <property type="component" value="Unassembled WGS sequence"/>
</dbReference>
<proteinExistence type="predicted"/>
<evidence type="ECO:0000256" key="4">
    <source>
        <dbReference type="ARBA" id="ARBA00022692"/>
    </source>
</evidence>
<dbReference type="InterPro" id="IPR031588">
    <property type="entry name" value="Collectrin_dom"/>
</dbReference>
<name>A0ABP0GWC3_CLALP</name>
<evidence type="ECO:0000313" key="14">
    <source>
        <dbReference type="Proteomes" id="UP001642483"/>
    </source>
</evidence>
<keyword evidence="3" id="KW-0597">Phosphoprotein</keyword>
<dbReference type="InterPro" id="IPR042944">
    <property type="entry name" value="Collectrin"/>
</dbReference>
<feature type="transmembrane region" description="Helical" evidence="10">
    <location>
        <begin position="143"/>
        <end position="166"/>
    </location>
</feature>
<keyword evidence="7 10" id="KW-0472">Membrane</keyword>
<comment type="subcellular location">
    <subcellularLocation>
        <location evidence="1">Cell membrane</location>
        <topology evidence="1">Single-pass type I membrane protein</topology>
    </subcellularLocation>
</comment>
<evidence type="ECO:0000256" key="9">
    <source>
        <dbReference type="SAM" id="MobiDB-lite"/>
    </source>
</evidence>
<keyword evidence="8" id="KW-0325">Glycoprotein</keyword>
<keyword evidence="14" id="KW-1185">Reference proteome</keyword>
<feature type="region of interest" description="Disordered" evidence="9">
    <location>
        <begin position="175"/>
        <end position="202"/>
    </location>
</feature>
<protein>
    <recommendedName>
        <fullName evidence="12">Collectrin-like domain-containing protein</fullName>
    </recommendedName>
</protein>